<name>A0A158Q2T1_DRAME</name>
<keyword evidence="7" id="KW-1185">Reference proteome</keyword>
<dbReference type="EMBL" id="UYYG01001151">
    <property type="protein sequence ID" value="VDN55156.1"/>
    <property type="molecule type" value="Genomic_DNA"/>
</dbReference>
<dbReference type="InterPro" id="IPR036322">
    <property type="entry name" value="WD40_repeat_dom_sf"/>
</dbReference>
<dbReference type="Pfam" id="PF23360">
    <property type="entry name" value="BBS7_GAE"/>
    <property type="match status" value="2"/>
</dbReference>
<feature type="domain" description="BBS7 GAE" evidence="2">
    <location>
        <begin position="378"/>
        <end position="416"/>
    </location>
</feature>
<feature type="coiled-coil region" evidence="1">
    <location>
        <begin position="335"/>
        <end position="369"/>
    </location>
</feature>
<reference evidence="8" key="1">
    <citation type="submission" date="2016-04" db="UniProtKB">
        <authorList>
            <consortium name="WormBaseParasite"/>
        </authorList>
    </citation>
    <scope>IDENTIFICATION</scope>
</reference>
<evidence type="ECO:0000313" key="8">
    <source>
        <dbReference type="WBParaSite" id="DME_0000076901-mRNA-1"/>
    </source>
</evidence>
<dbReference type="STRING" id="318479.A0A158Q2T1"/>
<feature type="domain" description="BBS7 GAE" evidence="2">
    <location>
        <begin position="432"/>
        <end position="503"/>
    </location>
</feature>
<dbReference type="GO" id="GO:0043005">
    <property type="term" value="C:neuron projection"/>
    <property type="evidence" value="ECO:0007669"/>
    <property type="project" value="TreeGrafter"/>
</dbReference>
<dbReference type="GO" id="GO:0016020">
    <property type="term" value="C:membrane"/>
    <property type="evidence" value="ECO:0007669"/>
    <property type="project" value="TreeGrafter"/>
</dbReference>
<evidence type="ECO:0000313" key="6">
    <source>
        <dbReference type="Proteomes" id="UP000038040"/>
    </source>
</evidence>
<dbReference type="GO" id="GO:0036064">
    <property type="term" value="C:ciliary basal body"/>
    <property type="evidence" value="ECO:0007669"/>
    <property type="project" value="TreeGrafter"/>
</dbReference>
<evidence type="ECO:0000259" key="4">
    <source>
        <dbReference type="Pfam" id="PF23743"/>
    </source>
</evidence>
<dbReference type="InterPro" id="IPR056334">
    <property type="entry name" value="BBS7_GAE_dom"/>
</dbReference>
<feature type="domain" description="BBS7 platform" evidence="3">
    <location>
        <begin position="532"/>
        <end position="598"/>
    </location>
</feature>
<protein>
    <submittedName>
        <fullName evidence="8">Bardet-Biedl syndrome 7 protein homolog</fullName>
    </submittedName>
</protein>
<dbReference type="WBParaSite" id="DME_0000076901-mRNA-1">
    <property type="protein sequence ID" value="DME_0000076901-mRNA-1"/>
    <property type="gene ID" value="DME_0000076901"/>
</dbReference>
<evidence type="ECO:0000313" key="7">
    <source>
        <dbReference type="Proteomes" id="UP000274756"/>
    </source>
</evidence>
<sequence>MELSLTRIDYVQIGTVSKGCLRLIPSIRGDKKKSLDRVACGDHDGAVQCLAIKGSNMQAIFKTMTGAKINCLRLGGALGTVQDKIFVASGNQVKAYSKKGKHFFTFETNMAEPTSSMYIYGVDMFLCGRLSFIHYHDCVEANNYRSSDDINDILCLPVTEGSWVGRGLTPLLACNDKTIKIIQGSEVSYEVNISDIPNVLHLFLNDGGFSKQKVLFGTKNGRLGLVELPPDNGQIIWEIKTQSSSAINGIYCYPLMGTTPDVIIGKEDGLVEIYSIDSFDVATLKKFYQCEESIVAVQAGRVSSPNFDEIILCTYTGWIFGLTTEPRANSNASLSPQIEVKVQELRNEVERLETRVVNERQRYHELTLRDNTEMAIAPKFAMQDQFTMDKENAFYTLSIELVVAIDYILLQIRISIFHFIAFLVSALIGATGDVRIELLDSEKNLAVVSFTTPDEGSGNAFLATYRCQANTTRIEVRIRSVEGQYGTIRAYICPKCNPKTSQVGFHELTEIANLSHLTIVVRIYNIKPLSLHERIHEFDNSRPLNILKFTGKFSLTEAHQWLNLLVSQVPERVPPQDTVIFNFASTSNGGTQMQAEYR</sequence>
<reference evidence="5 7" key="2">
    <citation type="submission" date="2018-11" db="EMBL/GenBank/DDBJ databases">
        <authorList>
            <consortium name="Pathogen Informatics"/>
        </authorList>
    </citation>
    <scope>NUCLEOTIDE SEQUENCE [LARGE SCALE GENOMIC DNA]</scope>
</reference>
<dbReference type="Proteomes" id="UP000274756">
    <property type="component" value="Unassembled WGS sequence"/>
</dbReference>
<evidence type="ECO:0000256" key="1">
    <source>
        <dbReference type="SAM" id="Coils"/>
    </source>
</evidence>
<dbReference type="Pfam" id="PF23743">
    <property type="entry name" value="Beta-prop_BBS7"/>
    <property type="match status" value="1"/>
</dbReference>
<keyword evidence="1" id="KW-0175">Coiled coil</keyword>
<dbReference type="GO" id="GO:0034464">
    <property type="term" value="C:BBSome"/>
    <property type="evidence" value="ECO:0007669"/>
    <property type="project" value="TreeGrafter"/>
</dbReference>
<dbReference type="InterPro" id="IPR056332">
    <property type="entry name" value="Beta-prop_BBS7"/>
</dbReference>
<dbReference type="Pfam" id="PF23361">
    <property type="entry name" value="BBS7_pf"/>
    <property type="match status" value="1"/>
</dbReference>
<gene>
    <name evidence="5" type="ORF">DME_LOCUS5129</name>
</gene>
<dbReference type="PANTHER" id="PTHR16074:SF4">
    <property type="entry name" value="BARDET-BIEDL SYNDROME 7 PROTEIN"/>
    <property type="match status" value="1"/>
</dbReference>
<dbReference type="OrthoDB" id="414590at2759"/>
<dbReference type="SUPFAM" id="SSF50978">
    <property type="entry name" value="WD40 repeat-like"/>
    <property type="match status" value="1"/>
</dbReference>
<dbReference type="GO" id="GO:0008104">
    <property type="term" value="P:intracellular protein localization"/>
    <property type="evidence" value="ECO:0007669"/>
    <property type="project" value="TreeGrafter"/>
</dbReference>
<dbReference type="GO" id="GO:0060271">
    <property type="term" value="P:cilium assembly"/>
    <property type="evidence" value="ECO:0007669"/>
    <property type="project" value="TreeGrafter"/>
</dbReference>
<dbReference type="Proteomes" id="UP000038040">
    <property type="component" value="Unplaced"/>
</dbReference>
<accession>A0A158Q2T1</accession>
<dbReference type="InterPro" id="IPR056333">
    <property type="entry name" value="BBS7_pf_dom"/>
</dbReference>
<evidence type="ECO:0000313" key="5">
    <source>
        <dbReference type="EMBL" id="VDN55156.1"/>
    </source>
</evidence>
<organism evidence="6 8">
    <name type="scientific">Dracunculus medinensis</name>
    <name type="common">Guinea worm</name>
    <dbReference type="NCBI Taxonomy" id="318479"/>
    <lineage>
        <taxon>Eukaryota</taxon>
        <taxon>Metazoa</taxon>
        <taxon>Ecdysozoa</taxon>
        <taxon>Nematoda</taxon>
        <taxon>Chromadorea</taxon>
        <taxon>Rhabditida</taxon>
        <taxon>Spirurina</taxon>
        <taxon>Dracunculoidea</taxon>
        <taxon>Dracunculidae</taxon>
        <taxon>Dracunculus</taxon>
    </lineage>
</organism>
<dbReference type="PANTHER" id="PTHR16074">
    <property type="entry name" value="BARDET-BIEDL SYNDROME 7 PROTEIN"/>
    <property type="match status" value="1"/>
</dbReference>
<evidence type="ECO:0000259" key="3">
    <source>
        <dbReference type="Pfam" id="PF23361"/>
    </source>
</evidence>
<dbReference type="GO" id="GO:0005930">
    <property type="term" value="C:axoneme"/>
    <property type="evidence" value="ECO:0007669"/>
    <property type="project" value="TreeGrafter"/>
</dbReference>
<dbReference type="AlphaFoldDB" id="A0A158Q2T1"/>
<proteinExistence type="predicted"/>
<evidence type="ECO:0000259" key="2">
    <source>
        <dbReference type="Pfam" id="PF23360"/>
    </source>
</evidence>
<feature type="domain" description="BBS7 beta-propeller" evidence="4">
    <location>
        <begin position="21"/>
        <end position="324"/>
    </location>
</feature>